<dbReference type="PANTHER" id="PTHR24347">
    <property type="entry name" value="SERINE/THREONINE-PROTEIN KINASE"/>
    <property type="match status" value="1"/>
</dbReference>
<keyword evidence="8" id="KW-1185">Reference proteome</keyword>
<evidence type="ECO:0000256" key="3">
    <source>
        <dbReference type="PROSITE-ProRule" id="PRU10141"/>
    </source>
</evidence>
<feature type="binding site" evidence="3">
    <location>
        <position position="88"/>
    </location>
    <ligand>
        <name>ATP</name>
        <dbReference type="ChEBI" id="CHEBI:30616"/>
    </ligand>
</feature>
<evidence type="ECO:0000259" key="6">
    <source>
        <dbReference type="PROSITE" id="PS50011"/>
    </source>
</evidence>
<dbReference type="PROSITE" id="PS00107">
    <property type="entry name" value="PROTEIN_KINASE_ATP"/>
    <property type="match status" value="1"/>
</dbReference>
<keyword evidence="4" id="KW-0723">Serine/threonine-protein kinase</keyword>
<name>A0A9W8WDK3_9HYPO</name>
<dbReference type="InterPro" id="IPR017441">
    <property type="entry name" value="Protein_kinase_ATP_BS"/>
</dbReference>
<protein>
    <recommendedName>
        <fullName evidence="6">Protein kinase domain-containing protein</fullName>
    </recommendedName>
</protein>
<dbReference type="GO" id="GO:0005524">
    <property type="term" value="F:ATP binding"/>
    <property type="evidence" value="ECO:0007669"/>
    <property type="project" value="UniProtKB-UniRule"/>
</dbReference>
<feature type="compositionally biased region" description="Polar residues" evidence="5">
    <location>
        <begin position="484"/>
        <end position="493"/>
    </location>
</feature>
<evidence type="ECO:0000313" key="8">
    <source>
        <dbReference type="Proteomes" id="UP001140502"/>
    </source>
</evidence>
<dbReference type="GO" id="GO:0004674">
    <property type="term" value="F:protein serine/threonine kinase activity"/>
    <property type="evidence" value="ECO:0007669"/>
    <property type="project" value="UniProtKB-KW"/>
</dbReference>
<feature type="region of interest" description="Disordered" evidence="5">
    <location>
        <begin position="353"/>
        <end position="391"/>
    </location>
</feature>
<dbReference type="EMBL" id="JAPEUR010000100">
    <property type="protein sequence ID" value="KAJ4321053.1"/>
    <property type="molecule type" value="Genomic_DNA"/>
</dbReference>
<keyword evidence="4" id="KW-0808">Transferase</keyword>
<keyword evidence="2 3" id="KW-0067">ATP-binding</keyword>
<feature type="region of interest" description="Disordered" evidence="5">
    <location>
        <begin position="443"/>
        <end position="493"/>
    </location>
</feature>
<evidence type="ECO:0000313" key="7">
    <source>
        <dbReference type="EMBL" id="KAJ4321053.1"/>
    </source>
</evidence>
<organism evidence="7 8">
    <name type="scientific">Fusarium piperis</name>
    <dbReference type="NCBI Taxonomy" id="1435070"/>
    <lineage>
        <taxon>Eukaryota</taxon>
        <taxon>Fungi</taxon>
        <taxon>Dikarya</taxon>
        <taxon>Ascomycota</taxon>
        <taxon>Pezizomycotina</taxon>
        <taxon>Sordariomycetes</taxon>
        <taxon>Hypocreomycetidae</taxon>
        <taxon>Hypocreales</taxon>
        <taxon>Nectriaceae</taxon>
        <taxon>Fusarium</taxon>
        <taxon>Fusarium solani species complex</taxon>
    </lineage>
</organism>
<proteinExistence type="inferred from homology"/>
<dbReference type="Gene3D" id="1.10.510.10">
    <property type="entry name" value="Transferase(Phosphotransferase) domain 1"/>
    <property type="match status" value="1"/>
</dbReference>
<evidence type="ECO:0000256" key="5">
    <source>
        <dbReference type="SAM" id="MobiDB-lite"/>
    </source>
</evidence>
<evidence type="ECO:0000256" key="2">
    <source>
        <dbReference type="ARBA" id="ARBA00022840"/>
    </source>
</evidence>
<feature type="compositionally biased region" description="Acidic residues" evidence="5">
    <location>
        <begin position="466"/>
        <end position="479"/>
    </location>
</feature>
<dbReference type="AlphaFoldDB" id="A0A9W8WDK3"/>
<feature type="domain" description="Protein kinase" evidence="6">
    <location>
        <begin position="59"/>
        <end position="319"/>
    </location>
</feature>
<dbReference type="InterPro" id="IPR000719">
    <property type="entry name" value="Prot_kinase_dom"/>
</dbReference>
<accession>A0A9W8WDK3</accession>
<evidence type="ECO:0000256" key="4">
    <source>
        <dbReference type="RuleBase" id="RU000304"/>
    </source>
</evidence>
<comment type="caution">
    <text evidence="7">The sequence shown here is derived from an EMBL/GenBank/DDBJ whole genome shotgun (WGS) entry which is preliminary data.</text>
</comment>
<dbReference type="Proteomes" id="UP001140502">
    <property type="component" value="Unassembled WGS sequence"/>
</dbReference>
<comment type="similarity">
    <text evidence="4">Belongs to the protein kinase superfamily.</text>
</comment>
<dbReference type="SMART" id="SM00220">
    <property type="entry name" value="S_TKc"/>
    <property type="match status" value="1"/>
</dbReference>
<gene>
    <name evidence="7" type="ORF">N0V84_005520</name>
</gene>
<feature type="compositionally biased region" description="Low complexity" evidence="5">
    <location>
        <begin position="358"/>
        <end position="372"/>
    </location>
</feature>
<keyword evidence="4" id="KW-0418">Kinase</keyword>
<keyword evidence="1 3" id="KW-0547">Nucleotide-binding</keyword>
<dbReference type="SUPFAM" id="SSF56112">
    <property type="entry name" value="Protein kinase-like (PK-like)"/>
    <property type="match status" value="1"/>
</dbReference>
<dbReference type="PROSITE" id="PS50011">
    <property type="entry name" value="PROTEIN_KINASE_DOM"/>
    <property type="match status" value="1"/>
</dbReference>
<dbReference type="InterPro" id="IPR008271">
    <property type="entry name" value="Ser/Thr_kinase_AS"/>
</dbReference>
<reference evidence="7" key="1">
    <citation type="submission" date="2022-10" db="EMBL/GenBank/DDBJ databases">
        <title>Tapping the CABI collections for fungal endophytes: first genome assemblies for Collariella, Neodidymelliopsis, Ascochyta clinopodiicola, Didymella pomorum, Didymosphaeria variabile, Neocosmospora piperis and Neocucurbitaria cava.</title>
        <authorList>
            <person name="Hill R."/>
        </authorList>
    </citation>
    <scope>NUCLEOTIDE SEQUENCE</scope>
    <source>
        <strain evidence="7">IMI 366586</strain>
    </source>
</reference>
<sequence>MAFQIVVERHDLQSPAYVSAVAQFKQGATTTESLLEDLGLSNPPTGPHTGTNSPGTEEINLKKMLGEGSFGVVNYLWNVSTGEERVMKTPSPRAIQNNQVDHDAWKREAYIMGLVEHPHIVRLIKSVFNPRPKLYLEYMPYGSLDGYKDISYHETLTIVHQCSSALAYLHGQDVPIAHRDIKPANILIESRSVNHISVKLGDFGLSRHGFELITFCGTRLYLAPEVYSDMHGLGGYTAAVDVWSLGVVACQLTHGLPQYREEHGRNGVAWCGRVAEFLQGEVQRQPSALGSMLVDCMVVVSPESRYSASGCCDVLEDMIGKEQGYAEYALQNRDGEDLSTVVYQPRSTRAATPSYFVGSPAPLPGSLSSSSGMAQQYEEHEEPSSSTIRQHQDLQEGNELDHFMQYYSTDPFNSLYVGSTLASQLGEDSSEVWASQFLNGPSQENQVRAGGSEIGGNGERNVAGEGEGDNAIDAADDEMAGVAQFTNQAPRAP</sequence>
<dbReference type="PROSITE" id="PS00108">
    <property type="entry name" value="PROTEIN_KINASE_ST"/>
    <property type="match status" value="1"/>
</dbReference>
<dbReference type="Pfam" id="PF00069">
    <property type="entry name" value="Pkinase"/>
    <property type="match status" value="1"/>
</dbReference>
<dbReference type="InterPro" id="IPR011009">
    <property type="entry name" value="Kinase-like_dom_sf"/>
</dbReference>
<dbReference type="OrthoDB" id="10252171at2759"/>
<evidence type="ECO:0000256" key="1">
    <source>
        <dbReference type="ARBA" id="ARBA00022741"/>
    </source>
</evidence>